<evidence type="ECO:0008006" key="4">
    <source>
        <dbReference type="Google" id="ProtNLM"/>
    </source>
</evidence>
<proteinExistence type="predicted"/>
<dbReference type="Proteomes" id="UP000229044">
    <property type="component" value="Unassembled WGS sequence"/>
</dbReference>
<dbReference type="InterPro" id="IPR022529">
    <property type="entry name" value="DUF3530"/>
</dbReference>
<evidence type="ECO:0000256" key="1">
    <source>
        <dbReference type="SAM" id="SignalP"/>
    </source>
</evidence>
<evidence type="ECO:0000313" key="2">
    <source>
        <dbReference type="EMBL" id="PHQ25348.1"/>
    </source>
</evidence>
<keyword evidence="1" id="KW-0732">Signal</keyword>
<dbReference type="AlphaFoldDB" id="A0A2G1VEY4"/>
<evidence type="ECO:0000313" key="3">
    <source>
        <dbReference type="Proteomes" id="UP000229044"/>
    </source>
</evidence>
<feature type="chain" id="PRO_5013840987" description="DUF3530 domain-containing protein" evidence="1">
    <location>
        <begin position="30"/>
        <end position="313"/>
    </location>
</feature>
<dbReference type="EMBL" id="NTFI01000003">
    <property type="protein sequence ID" value="PHQ25348.1"/>
    <property type="molecule type" value="Genomic_DNA"/>
</dbReference>
<dbReference type="Pfam" id="PF12048">
    <property type="entry name" value="DUF3530"/>
    <property type="match status" value="1"/>
</dbReference>
<name>A0A2G1VEY4_9GAMM</name>
<feature type="signal peptide" evidence="1">
    <location>
        <begin position="1"/>
        <end position="29"/>
    </location>
</feature>
<protein>
    <recommendedName>
        <fullName evidence="4">DUF3530 domain-containing protein</fullName>
    </recommendedName>
</protein>
<gene>
    <name evidence="2" type="ORF">CLH62_13495</name>
</gene>
<accession>A0A2G1VEY4</accession>
<reference evidence="2 3" key="1">
    <citation type="submission" date="2017-09" db="EMBL/GenBank/DDBJ databases">
        <title>The draft genome sequences of Marinobacter guineae M3B.</title>
        <authorList>
            <person name="Cao J."/>
        </authorList>
    </citation>
    <scope>NUCLEOTIDE SEQUENCE [LARGE SCALE GENOMIC DNA]</scope>
    <source>
        <strain evidence="2 3">M3B</strain>
    </source>
</reference>
<dbReference type="OrthoDB" id="6367133at2"/>
<organism evidence="2 3">
    <name type="scientific">Marinobacter guineae</name>
    <dbReference type="NCBI Taxonomy" id="432303"/>
    <lineage>
        <taxon>Bacteria</taxon>
        <taxon>Pseudomonadati</taxon>
        <taxon>Pseudomonadota</taxon>
        <taxon>Gammaproteobacteria</taxon>
        <taxon>Pseudomonadales</taxon>
        <taxon>Marinobacteraceae</taxon>
        <taxon>Marinobacter</taxon>
    </lineage>
</organism>
<comment type="caution">
    <text evidence="2">The sequence shown here is derived from an EMBL/GenBank/DDBJ whole genome shotgun (WGS) entry which is preliminary data.</text>
</comment>
<keyword evidence="3" id="KW-1185">Reference proteome</keyword>
<sequence length="313" mass="33500">MHRIEVCRHPVRWLFVVAALVAVALPAGGAQEEESAEQAPTVSVTEPANRFLIWTGTGERGLSQTFPEAGVWLELEEGERALGLFYPEIRLPARGAVVVLADEGETAASGLAGAMARALSARGWAVLTLGLEASSPALQRILVRPVVSAPGQEVNDEAPTESVMIDVMQPENADDLEARYRNRISQVLEAGLAELIDRGYETPVLLGIGRASIHVTNRILEGASASALVWVAPRFYPVDRVDLPERLASLGIALLDLHPAGSRGDEAGWSTGEKLLRAGVGGYQRQPIPWFSPPSVALGDVIASRVAAWLESR</sequence>